<gene>
    <name evidence="3" type="ORF">C8F04DRAFT_40868</name>
</gene>
<sequence>MRGVLFLLRGLCPHRQSNRHSRPPPFLLHLLTLVLIPMALSRSSTAETVVNGVSELLSPAISILDNTLRIRHNKSLFSQLARDAGALVYATVQPGTFPPLVHRRLDTFVELLTTIEHFIIHHLAQNYVSRVLTWDVNDKKKIQGFRAQLRKLLKELDPDIFFHMSETIEEVHARLRKLQEQLDRPPPSAPVQTQDDYNKPASSPDPESFSDASSATDVGSSTEHPTLKDKFSPDARLDSKLGPTPTKDAPPLQPVSPATLPPISPPAALAANHLQDARGTFIVGASETINVHNIYLDSASSPSQRPENLEIVVALRRLMLSHRQLIPILGVAISFKGNPSVLQISRVLGLEWTHVADTLQLISPYLDRLDSPIWKNSDVRVPNFIQELLVQRTEAPWIDAQIYHARIAEWCLVGKRVIDARDIVYRTEFWPDHVCGSRPSRDLFVALRASSLPFKPESRVNLARVIYWLEPDGQAQAPDLVDMYRKRLEDPDSEEISIMGGEMKMSLHTPPKSPHVGFRAFPP</sequence>
<accession>A0AAD6SPI9</accession>
<evidence type="ECO:0000313" key="4">
    <source>
        <dbReference type="Proteomes" id="UP001218188"/>
    </source>
</evidence>
<reference evidence="3" key="1">
    <citation type="submission" date="2023-03" db="EMBL/GenBank/DDBJ databases">
        <title>Massive genome expansion in bonnet fungi (Mycena s.s.) driven by repeated elements and novel gene families across ecological guilds.</title>
        <authorList>
            <consortium name="Lawrence Berkeley National Laboratory"/>
            <person name="Harder C.B."/>
            <person name="Miyauchi S."/>
            <person name="Viragh M."/>
            <person name="Kuo A."/>
            <person name="Thoen E."/>
            <person name="Andreopoulos B."/>
            <person name="Lu D."/>
            <person name="Skrede I."/>
            <person name="Drula E."/>
            <person name="Henrissat B."/>
            <person name="Morin E."/>
            <person name="Kohler A."/>
            <person name="Barry K."/>
            <person name="LaButti K."/>
            <person name="Morin E."/>
            <person name="Salamov A."/>
            <person name="Lipzen A."/>
            <person name="Mereny Z."/>
            <person name="Hegedus B."/>
            <person name="Baldrian P."/>
            <person name="Stursova M."/>
            <person name="Weitz H."/>
            <person name="Taylor A."/>
            <person name="Grigoriev I.V."/>
            <person name="Nagy L.G."/>
            <person name="Martin F."/>
            <person name="Kauserud H."/>
        </authorList>
    </citation>
    <scope>NUCLEOTIDE SEQUENCE</scope>
    <source>
        <strain evidence="3">CBHHK200</strain>
    </source>
</reference>
<feature type="chain" id="PRO_5042037758" evidence="2">
    <location>
        <begin position="47"/>
        <end position="523"/>
    </location>
</feature>
<feature type="compositionally biased region" description="Basic and acidic residues" evidence="1">
    <location>
        <begin position="225"/>
        <end position="239"/>
    </location>
</feature>
<feature type="compositionally biased region" description="Pro residues" evidence="1">
    <location>
        <begin position="251"/>
        <end position="265"/>
    </location>
</feature>
<proteinExistence type="predicted"/>
<comment type="caution">
    <text evidence="3">The sequence shown here is derived from an EMBL/GenBank/DDBJ whole genome shotgun (WGS) entry which is preliminary data.</text>
</comment>
<name>A0AAD6SPI9_9AGAR</name>
<evidence type="ECO:0000256" key="1">
    <source>
        <dbReference type="SAM" id="MobiDB-lite"/>
    </source>
</evidence>
<dbReference type="Proteomes" id="UP001218188">
    <property type="component" value="Unassembled WGS sequence"/>
</dbReference>
<dbReference type="AlphaFoldDB" id="A0AAD6SPI9"/>
<evidence type="ECO:0000313" key="3">
    <source>
        <dbReference type="EMBL" id="KAJ7029457.1"/>
    </source>
</evidence>
<dbReference type="CDD" id="cd21037">
    <property type="entry name" value="MLKL_NTD"/>
    <property type="match status" value="1"/>
</dbReference>
<keyword evidence="2" id="KW-0732">Signal</keyword>
<feature type="signal peptide" evidence="2">
    <location>
        <begin position="1"/>
        <end position="46"/>
    </location>
</feature>
<evidence type="ECO:0000256" key="2">
    <source>
        <dbReference type="SAM" id="SignalP"/>
    </source>
</evidence>
<feature type="compositionally biased region" description="Polar residues" evidence="1">
    <location>
        <begin position="210"/>
        <end position="224"/>
    </location>
</feature>
<feature type="region of interest" description="Disordered" evidence="1">
    <location>
        <begin position="182"/>
        <end position="266"/>
    </location>
</feature>
<protein>
    <submittedName>
        <fullName evidence="3">Uncharacterized protein</fullName>
    </submittedName>
</protein>
<keyword evidence="4" id="KW-1185">Reference proteome</keyword>
<organism evidence="3 4">
    <name type="scientific">Mycena alexandri</name>
    <dbReference type="NCBI Taxonomy" id="1745969"/>
    <lineage>
        <taxon>Eukaryota</taxon>
        <taxon>Fungi</taxon>
        <taxon>Dikarya</taxon>
        <taxon>Basidiomycota</taxon>
        <taxon>Agaricomycotina</taxon>
        <taxon>Agaricomycetes</taxon>
        <taxon>Agaricomycetidae</taxon>
        <taxon>Agaricales</taxon>
        <taxon>Marasmiineae</taxon>
        <taxon>Mycenaceae</taxon>
        <taxon>Mycena</taxon>
    </lineage>
</organism>
<dbReference type="EMBL" id="JARJCM010000101">
    <property type="protein sequence ID" value="KAJ7029457.1"/>
    <property type="molecule type" value="Genomic_DNA"/>
</dbReference>
<dbReference type="InterPro" id="IPR059179">
    <property type="entry name" value="MLKL-like_MCAfunc"/>
</dbReference>